<dbReference type="Gene3D" id="3.50.50.60">
    <property type="entry name" value="FAD/NAD(P)-binding domain"/>
    <property type="match status" value="1"/>
</dbReference>
<name>A0ABU3Z6M2_9FIRM</name>
<keyword evidence="6" id="KW-1185">Reference proteome</keyword>
<dbReference type="Proteomes" id="UP001272515">
    <property type="component" value="Unassembled WGS sequence"/>
</dbReference>
<sequence>MKRYICDALIIGGGAAGCYAAISLSRLNPDMNILLVDKAPIERSGCLAAGVNALNAYITKGQTPQNYVDYAIKDGHGIVRPDLLLTMSERLNHVTQDMEQLGLVILKDEHGDYVGRGNRNIKINGENIKPILAKAVRQAKNIQVLERVTMTDYMLEHNRVIGAVGINIEMDSLVEIHANATICCTGGASGLYRPNQPGSSRHTMWYSPFNTGAGYAMGLRAGAEMTTFEMRFVALRCKDTIAPTGTLAQGVGAEQVNALGEQYQYKYGNTTYERVYAVNAEVMAGHGPCYLQTTGIGQEAEDSLLKAYLNMAPMQSLKWMETGRGPNEQDVEIEGSEPYIVGGHTASGYWIHTDRSTTIPGLYAAGDVAGGAPQKYVTGCFSEGEIVAETVARDLAARGKEKGVLNQHSTQEQGSLQQGAEKKNLGDEVIAQQELSPEGAALYGECQRLLNTKNAGLYSIDELEEAMQTAMDAHAGGIGTVYRYTERSLDMALREIDGIESLLNQVGAEDMYGVMKYMELKDRLLVCKTLIAHLKARKETRWPGYGEYVEYPELNDEFNCYINSVYRDGDIAILKRPLVEANGQLSAKGVDQLSVIGVNHPSVKGGI</sequence>
<dbReference type="PRINTS" id="PR00411">
    <property type="entry name" value="PNDRDTASEI"/>
</dbReference>
<evidence type="ECO:0000259" key="4">
    <source>
        <dbReference type="Pfam" id="PF00890"/>
    </source>
</evidence>
<evidence type="ECO:0000313" key="6">
    <source>
        <dbReference type="Proteomes" id="UP001272515"/>
    </source>
</evidence>
<dbReference type="SUPFAM" id="SSF51905">
    <property type="entry name" value="FAD/NAD(P)-binding domain"/>
    <property type="match status" value="1"/>
</dbReference>
<dbReference type="EC" id="1.8.99.2" evidence="5"/>
<dbReference type="Gene3D" id="1.20.58.100">
    <property type="entry name" value="Fumarate reductase/succinate dehydrogenase flavoprotein-like, C-terminal domain"/>
    <property type="match status" value="1"/>
</dbReference>
<dbReference type="SUPFAM" id="SSF56425">
    <property type="entry name" value="Succinate dehydrogenase/fumarate reductase flavoprotein, catalytic domain"/>
    <property type="match status" value="1"/>
</dbReference>
<dbReference type="PANTHER" id="PTHR11632">
    <property type="entry name" value="SUCCINATE DEHYDROGENASE 2 FLAVOPROTEIN SUBUNIT"/>
    <property type="match status" value="1"/>
</dbReference>
<evidence type="ECO:0000256" key="3">
    <source>
        <dbReference type="SAM" id="MobiDB-lite"/>
    </source>
</evidence>
<dbReference type="PIRSF" id="PIRSF000171">
    <property type="entry name" value="SDHA_APRA_LASPO"/>
    <property type="match status" value="1"/>
</dbReference>
<evidence type="ECO:0000313" key="5">
    <source>
        <dbReference type="EMBL" id="MDV5087361.1"/>
    </source>
</evidence>
<dbReference type="InterPro" id="IPR030664">
    <property type="entry name" value="SdhA/FrdA/AprA"/>
</dbReference>
<reference evidence="5 6" key="1">
    <citation type="submission" date="2023-10" db="EMBL/GenBank/DDBJ databases">
        <title>Veillonella sp. nov., isolated from a pig farm feces dump.</title>
        <authorList>
            <person name="Chang Y.-H."/>
        </authorList>
    </citation>
    <scope>NUCLEOTIDE SEQUENCE [LARGE SCALE GENOMIC DNA]</scope>
    <source>
        <strain evidence="5 6">YH-vei2233</strain>
    </source>
</reference>
<evidence type="ECO:0000256" key="2">
    <source>
        <dbReference type="ARBA" id="ARBA00023002"/>
    </source>
</evidence>
<dbReference type="GO" id="GO:0009973">
    <property type="term" value="F:adenylyl-sulfate reductase activity"/>
    <property type="evidence" value="ECO:0007669"/>
    <property type="project" value="UniProtKB-EC"/>
</dbReference>
<feature type="region of interest" description="Disordered" evidence="3">
    <location>
        <begin position="402"/>
        <end position="423"/>
    </location>
</feature>
<dbReference type="InterPro" id="IPR036188">
    <property type="entry name" value="FAD/NAD-bd_sf"/>
</dbReference>
<dbReference type="Pfam" id="PF00890">
    <property type="entry name" value="FAD_binding_2"/>
    <property type="match status" value="1"/>
</dbReference>
<dbReference type="InterPro" id="IPR003953">
    <property type="entry name" value="FAD-dep_OxRdtase_2_FAD-bd"/>
</dbReference>
<dbReference type="NCBIfam" id="NF005331">
    <property type="entry name" value="PRK06854.1-2"/>
    <property type="match status" value="1"/>
</dbReference>
<dbReference type="RefSeq" id="WP_317329224.1">
    <property type="nucleotide sequence ID" value="NZ_JAWJZA010000009.1"/>
</dbReference>
<dbReference type="SUPFAM" id="SSF46977">
    <property type="entry name" value="Succinate dehydrogenase/fumarate reductase flavoprotein C-terminal domain"/>
    <property type="match status" value="1"/>
</dbReference>
<accession>A0ABU3Z6M2</accession>
<feature type="domain" description="FAD-dependent oxidoreductase 2 FAD-binding" evidence="4">
    <location>
        <begin position="7"/>
        <end position="371"/>
    </location>
</feature>
<keyword evidence="1" id="KW-0285">Flavoprotein</keyword>
<dbReference type="InterPro" id="IPR037099">
    <property type="entry name" value="Fum_R/Succ_DH_flav-like_C_sf"/>
</dbReference>
<dbReference type="PANTHER" id="PTHR11632:SF73">
    <property type="entry name" value="BLR3196 PROTEIN"/>
    <property type="match status" value="1"/>
</dbReference>
<protein>
    <submittedName>
        <fullName evidence="5">Adenylyl-sulfate reductase subunit alpha</fullName>
        <ecNumber evidence="5">1.8.99.2</ecNumber>
    </submittedName>
</protein>
<gene>
    <name evidence="5" type="ORF">RVY80_00625</name>
</gene>
<proteinExistence type="predicted"/>
<evidence type="ECO:0000256" key="1">
    <source>
        <dbReference type="ARBA" id="ARBA00022630"/>
    </source>
</evidence>
<dbReference type="PRINTS" id="PR00368">
    <property type="entry name" value="FADPNR"/>
</dbReference>
<keyword evidence="2 5" id="KW-0560">Oxidoreductase</keyword>
<feature type="compositionally biased region" description="Polar residues" evidence="3">
    <location>
        <begin position="406"/>
        <end position="418"/>
    </location>
</feature>
<dbReference type="InterPro" id="IPR027477">
    <property type="entry name" value="Succ_DH/fumarate_Rdtase_cat_sf"/>
</dbReference>
<dbReference type="Gene3D" id="3.90.700.10">
    <property type="entry name" value="Succinate dehydrogenase/fumarate reductase flavoprotein, catalytic domain"/>
    <property type="match status" value="1"/>
</dbReference>
<dbReference type="PROSITE" id="PS51257">
    <property type="entry name" value="PROKAR_LIPOPROTEIN"/>
    <property type="match status" value="1"/>
</dbReference>
<organism evidence="5 6">
    <name type="scientific">Veillonella absiana</name>
    <dbReference type="NCBI Taxonomy" id="3079305"/>
    <lineage>
        <taxon>Bacteria</taxon>
        <taxon>Bacillati</taxon>
        <taxon>Bacillota</taxon>
        <taxon>Negativicutes</taxon>
        <taxon>Veillonellales</taxon>
        <taxon>Veillonellaceae</taxon>
        <taxon>Veillonella</taxon>
    </lineage>
</organism>
<comment type="caution">
    <text evidence="5">The sequence shown here is derived from an EMBL/GenBank/DDBJ whole genome shotgun (WGS) entry which is preliminary data.</text>
</comment>
<dbReference type="EMBL" id="JAWJZB010000001">
    <property type="protein sequence ID" value="MDV5087361.1"/>
    <property type="molecule type" value="Genomic_DNA"/>
</dbReference>